<accession>A0A1B1T8Y7</accession>
<protein>
    <submittedName>
        <fullName evidence="2">Putative membrane protein</fullName>
    </submittedName>
</protein>
<evidence type="ECO:0000313" key="2">
    <source>
        <dbReference type="EMBL" id="ANV78740.1"/>
    </source>
</evidence>
<reference evidence="2" key="2">
    <citation type="journal article" date="2015" name="ISME J.">
        <title>A new class of marine Euryarchaeota group II from the Mediterranean deep chlorophyll maximum.</title>
        <authorList>
            <person name="Martin-Cuadrado A.B."/>
            <person name="Garcia-Heredia I."/>
            <person name="Molto A.G."/>
            <person name="Lopez-Ubeda R."/>
            <person name="Kimes N."/>
            <person name="Lopez-Garcia P."/>
            <person name="Moreira D."/>
            <person name="Rodriguez-Valera F."/>
        </authorList>
    </citation>
    <scope>NUCLEOTIDE SEQUENCE</scope>
</reference>
<organism evidence="2">
    <name type="scientific">uncultured Poseidoniia archaeon</name>
    <dbReference type="NCBI Taxonomy" id="1697135"/>
    <lineage>
        <taxon>Archaea</taxon>
        <taxon>Methanobacteriati</taxon>
        <taxon>Thermoplasmatota</taxon>
        <taxon>Candidatus Poseidoniia</taxon>
        <taxon>environmental samples</taxon>
    </lineage>
</organism>
<feature type="transmembrane region" description="Helical" evidence="1">
    <location>
        <begin position="301"/>
        <end position="323"/>
    </location>
</feature>
<feature type="transmembrane region" description="Helical" evidence="1">
    <location>
        <begin position="184"/>
        <end position="202"/>
    </location>
</feature>
<dbReference type="PANTHER" id="PTHR38815">
    <property type="entry name" value="HYPOTHETICAL MEMBRANE PROTEIN, CONSERVED, DUF373 FAMILY"/>
    <property type="match status" value="1"/>
</dbReference>
<dbReference type="PANTHER" id="PTHR38815:SF1">
    <property type="entry name" value="DUF373 FAMILY PROTEIN"/>
    <property type="match status" value="1"/>
</dbReference>
<feature type="transmembrane region" description="Helical" evidence="1">
    <location>
        <begin position="223"/>
        <end position="247"/>
    </location>
</feature>
<dbReference type="AlphaFoldDB" id="A0A1B1T8Y7"/>
<evidence type="ECO:0000256" key="1">
    <source>
        <dbReference type="SAM" id="Phobius"/>
    </source>
</evidence>
<dbReference type="EMBL" id="KP211797">
    <property type="protein sequence ID" value="ANV78740.1"/>
    <property type="molecule type" value="Genomic_DNA"/>
</dbReference>
<name>A0A1B1T8Y7_9ARCH</name>
<dbReference type="InterPro" id="IPR007254">
    <property type="entry name" value="DUF373"/>
</dbReference>
<reference evidence="2" key="1">
    <citation type="submission" date="2014-11" db="EMBL/GenBank/DDBJ databases">
        <authorList>
            <person name="Zhu J."/>
            <person name="Qi W."/>
            <person name="Song R."/>
        </authorList>
    </citation>
    <scope>NUCLEOTIDE SEQUENCE</scope>
</reference>
<keyword evidence="1" id="KW-0812">Transmembrane</keyword>
<sequence length="374" mass="41324">MVRTLVLTVDRDNDLGVKAAIRGPVIGRKPTITAAIKLGIADPEESDTNAILGALHHYDRLMENIDPNDEAEVAILTGDVRVGPRSDRAIASQLDEVIKEFQPDVAILVTDGADDEASMPIITSRIRVDHLEKIIVRQSKGIESTYYYIAKAIDDPRWRAKLLVPISIFLMIIGLGLIIPNGRILIGVMPLLVGVWILSKGLGWEEQLDRLMVDLRDSAQKGIFSSMLWAMSIFSVFLAGITMFQVFSDTEQFGGASDALIWSTAIQDSLTWLVVSVFSFALAIGIVRWGEGTYTGRSIILFGRGAIVYTIAEASLTVLIKILEGQSYIVSFDTVSNDWDLPLFTLILYYLLKTAVESITQEEENVSNNKFWGV</sequence>
<keyword evidence="1" id="KW-0472">Membrane</keyword>
<keyword evidence="1" id="KW-1133">Transmembrane helix</keyword>
<proteinExistence type="predicted"/>
<feature type="transmembrane region" description="Helical" evidence="1">
    <location>
        <begin position="160"/>
        <end position="178"/>
    </location>
</feature>
<dbReference type="Pfam" id="PF04123">
    <property type="entry name" value="DUF373"/>
    <property type="match status" value="1"/>
</dbReference>
<feature type="transmembrane region" description="Helical" evidence="1">
    <location>
        <begin position="270"/>
        <end position="289"/>
    </location>
</feature>